<dbReference type="Proteomes" id="UP000657421">
    <property type="component" value="Unassembled WGS sequence"/>
</dbReference>
<dbReference type="RefSeq" id="WP_249309925.1">
    <property type="nucleotide sequence ID" value="NZ_JACRSZ010000022.1"/>
</dbReference>
<dbReference type="EMBL" id="JACRSZ010000022">
    <property type="protein sequence ID" value="MBC8574464.1"/>
    <property type="molecule type" value="Genomic_DNA"/>
</dbReference>
<reference evidence="1 2" key="1">
    <citation type="submission" date="2020-08" db="EMBL/GenBank/DDBJ databases">
        <title>Genome public.</title>
        <authorList>
            <person name="Liu C."/>
            <person name="Sun Q."/>
        </authorList>
    </citation>
    <scope>NUCLEOTIDE SEQUENCE [LARGE SCALE GENOMIC DNA]</scope>
    <source>
        <strain evidence="1 2">NSJ-46</strain>
    </source>
</reference>
<proteinExistence type="predicted"/>
<organism evidence="1 2">
    <name type="scientific">Jingyaoa shaoxingensis</name>
    <dbReference type="NCBI Taxonomy" id="2763671"/>
    <lineage>
        <taxon>Bacteria</taxon>
        <taxon>Bacillati</taxon>
        <taxon>Bacillota</taxon>
        <taxon>Clostridia</taxon>
        <taxon>Lachnospirales</taxon>
        <taxon>Lachnospiraceae</taxon>
        <taxon>Jingyaoa</taxon>
    </lineage>
</organism>
<protein>
    <submittedName>
        <fullName evidence="1">Uncharacterized protein</fullName>
    </submittedName>
</protein>
<keyword evidence="2" id="KW-1185">Reference proteome</keyword>
<evidence type="ECO:0000313" key="1">
    <source>
        <dbReference type="EMBL" id="MBC8574464.1"/>
    </source>
</evidence>
<sequence length="55" mass="6268">MTLWVSLEQAEMLESMVLERLQKRGMKKEDCADCALLYAAVHKDIEENKKKNAGA</sequence>
<name>A0ABR7NDH7_9FIRM</name>
<accession>A0ABR7NDH7</accession>
<comment type="caution">
    <text evidence="1">The sequence shown here is derived from an EMBL/GenBank/DDBJ whole genome shotgun (WGS) entry which is preliminary data.</text>
</comment>
<gene>
    <name evidence="1" type="ORF">H8716_15535</name>
</gene>
<evidence type="ECO:0000313" key="2">
    <source>
        <dbReference type="Proteomes" id="UP000657421"/>
    </source>
</evidence>